<accession>A0A5N7MVC6</accession>
<evidence type="ECO:0000256" key="1">
    <source>
        <dbReference type="SAM" id="MobiDB-lite"/>
    </source>
</evidence>
<dbReference type="Gene3D" id="1.10.10.1330">
    <property type="entry name" value="RNA polymerase sigma-54 factor, core-binding domain"/>
    <property type="match status" value="1"/>
</dbReference>
<feature type="domain" description="RNA polymerase sigma factor 54 core-binding" evidence="2">
    <location>
        <begin position="54"/>
        <end position="126"/>
    </location>
</feature>
<dbReference type="GO" id="GO:0016987">
    <property type="term" value="F:sigma factor activity"/>
    <property type="evidence" value="ECO:0007669"/>
    <property type="project" value="InterPro"/>
</dbReference>
<dbReference type="EMBL" id="VOSK01000491">
    <property type="protein sequence ID" value="MPR30935.1"/>
    <property type="molecule type" value="Genomic_DNA"/>
</dbReference>
<dbReference type="OrthoDB" id="9814402at2"/>
<dbReference type="PANTHER" id="PTHR32248">
    <property type="entry name" value="RNA POLYMERASE SIGMA-54 FACTOR"/>
    <property type="match status" value="1"/>
</dbReference>
<comment type="caution">
    <text evidence="3">The sequence shown here is derived from an EMBL/GenBank/DDBJ whole genome shotgun (WGS) entry which is preliminary data.</text>
</comment>
<proteinExistence type="predicted"/>
<keyword evidence="4" id="KW-1185">Reference proteome</keyword>
<dbReference type="GO" id="GO:0003677">
    <property type="term" value="F:DNA binding"/>
    <property type="evidence" value="ECO:0007669"/>
    <property type="project" value="InterPro"/>
</dbReference>
<evidence type="ECO:0000313" key="3">
    <source>
        <dbReference type="EMBL" id="MPR30935.1"/>
    </source>
</evidence>
<dbReference type="AlphaFoldDB" id="A0A5N7MVC6"/>
<gene>
    <name evidence="3" type="ORF">FS320_39940</name>
</gene>
<feature type="region of interest" description="Disordered" evidence="1">
    <location>
        <begin position="131"/>
        <end position="165"/>
    </location>
</feature>
<dbReference type="InterPro" id="IPR000394">
    <property type="entry name" value="RNA_pol_sigma_54"/>
</dbReference>
<dbReference type="GO" id="GO:0006352">
    <property type="term" value="P:DNA-templated transcription initiation"/>
    <property type="evidence" value="ECO:0007669"/>
    <property type="project" value="InterPro"/>
</dbReference>
<evidence type="ECO:0000313" key="4">
    <source>
        <dbReference type="Proteomes" id="UP000403266"/>
    </source>
</evidence>
<sequence>MGISPHLIAAIGLLQLEHAELCQRLEQELKDNPAVALASNDGAAFVSLEKHRDIDEYIASPDTLRDHVAGQISLSAFTPQEQLSTGELAAHLDNTGHLQVNLSKLAERFNVPEADVERVLASVQCFHASHRQQAGLKREHDQREPAGIEHASSQLQTEEIHASIS</sequence>
<dbReference type="Pfam" id="PF00309">
    <property type="entry name" value="Sigma54_AID"/>
    <property type="match status" value="1"/>
</dbReference>
<feature type="compositionally biased region" description="Basic and acidic residues" evidence="1">
    <location>
        <begin position="136"/>
        <end position="147"/>
    </location>
</feature>
<dbReference type="InterPro" id="IPR038709">
    <property type="entry name" value="RpoN_core-bd_sf"/>
</dbReference>
<dbReference type="GO" id="GO:0001216">
    <property type="term" value="F:DNA-binding transcription activator activity"/>
    <property type="evidence" value="ECO:0007669"/>
    <property type="project" value="InterPro"/>
</dbReference>
<name>A0A5N7MVC6_9HYPH</name>
<protein>
    <recommendedName>
        <fullName evidence="2">RNA polymerase sigma factor 54 core-binding domain-containing protein</fullName>
    </recommendedName>
</protein>
<evidence type="ECO:0000259" key="2">
    <source>
        <dbReference type="Pfam" id="PF04963"/>
    </source>
</evidence>
<organism evidence="3 4">
    <name type="scientific">Microvirga tunisiensis</name>
    <dbReference type="NCBI Taxonomy" id="2108360"/>
    <lineage>
        <taxon>Bacteria</taxon>
        <taxon>Pseudomonadati</taxon>
        <taxon>Pseudomonadota</taxon>
        <taxon>Alphaproteobacteria</taxon>
        <taxon>Hyphomicrobiales</taxon>
        <taxon>Methylobacteriaceae</taxon>
        <taxon>Microvirga</taxon>
    </lineage>
</organism>
<dbReference type="Proteomes" id="UP000403266">
    <property type="component" value="Unassembled WGS sequence"/>
</dbReference>
<reference evidence="3 4" key="1">
    <citation type="journal article" date="2019" name="Syst. Appl. Microbiol.">
        <title>Microvirga tunisiensis sp. nov., a root nodule symbiotic bacterium isolated from Lupinus micranthus and L. luteus grown in Northern Tunisia.</title>
        <authorList>
            <person name="Msaddak A."/>
            <person name="Rejili M."/>
            <person name="Duran D."/>
            <person name="Mars M."/>
            <person name="Palacios J.M."/>
            <person name="Ruiz-Argueso T."/>
            <person name="Rey L."/>
            <person name="Imperial J."/>
        </authorList>
    </citation>
    <scope>NUCLEOTIDE SEQUENCE [LARGE SCALE GENOMIC DNA]</scope>
    <source>
        <strain evidence="3 4">Lmie10</strain>
    </source>
</reference>
<dbReference type="InterPro" id="IPR007046">
    <property type="entry name" value="RNA_pol_sigma_54_core-bd"/>
</dbReference>
<dbReference type="Pfam" id="PF04963">
    <property type="entry name" value="Sigma54_CBD"/>
    <property type="match status" value="1"/>
</dbReference>
<dbReference type="PANTHER" id="PTHR32248:SF4">
    <property type="entry name" value="RNA POLYMERASE SIGMA-54 FACTOR"/>
    <property type="match status" value="1"/>
</dbReference>